<dbReference type="Proteomes" id="UP001329825">
    <property type="component" value="Chromosome 8"/>
</dbReference>
<feature type="compositionally biased region" description="Polar residues" evidence="1">
    <location>
        <begin position="325"/>
        <end position="334"/>
    </location>
</feature>
<feature type="transmembrane region" description="Helical" evidence="2">
    <location>
        <begin position="6"/>
        <end position="25"/>
    </location>
</feature>
<feature type="region of interest" description="Disordered" evidence="1">
    <location>
        <begin position="324"/>
        <end position="352"/>
    </location>
</feature>
<evidence type="ECO:0000256" key="1">
    <source>
        <dbReference type="SAM" id="MobiDB-lite"/>
    </source>
</evidence>
<keyword evidence="2" id="KW-0472">Membrane</keyword>
<dbReference type="InterPro" id="IPR010775">
    <property type="entry name" value="DUF1365"/>
</dbReference>
<sequence length="578" mass="65434">MTFLSFGLPILSAGLGLIPILILHFRSYLSSSQRPSSTALPSLFFPAITTHGRYLPVTAKNAFTYSVLYLGVDIDSLESGSLDLPFNVVKYGGNPLTKLIGLRSRNYLSDGDQGFRVKLENLLDKYGIEKDDIGKVWLVTLPSLAGWEGPNPLSTWFIYRKTKDEKIGDLLCVVLEVHSTFGESHSYVLKNTSEYRQDPAPGYDLAFKIPRSFHVSPFNSRDGYYRVDLMNPFPDPDPSLYQLNTPKFKIFLKLFTSEDQHKLTATLSSGPSPPIPLEPYFIPQILSTLIKWPFTLMSVTFRTYVQAYKLHYVKKLALFPRPEPSSETSHQVFNPPSVDREKIGRGLQRQPPSWTENKARKLFEKWAEKRVKDSGIDLEISFGNGRQGLSIPYTANLEKESGGHSNGRKYRSELRIKSSDPTFFTNLLVSPSPRHSLILFPEQSTTVSSSDTFLQFLSCPTIITTDTTTSFTSSRRIKHFLHLYASSVYAPPPSIPPILSLPAHFTQNAYFSFRDRLDVARVVFWYTFGESIEESLFNGLGVSFVQGQEPWKIWERGLKRLWGIDTIAVDKLGSYQIQ</sequence>
<evidence type="ECO:0000256" key="2">
    <source>
        <dbReference type="SAM" id="Phobius"/>
    </source>
</evidence>
<proteinExistence type="predicted"/>
<keyword evidence="2" id="KW-0812">Transmembrane</keyword>
<accession>A0ABZ1D586</accession>
<dbReference type="Pfam" id="PF07103">
    <property type="entry name" value="DUF1365"/>
    <property type="match status" value="1"/>
</dbReference>
<organism evidence="3 4">
    <name type="scientific">Kwoniella shivajii</name>
    <dbReference type="NCBI Taxonomy" id="564305"/>
    <lineage>
        <taxon>Eukaryota</taxon>
        <taxon>Fungi</taxon>
        <taxon>Dikarya</taxon>
        <taxon>Basidiomycota</taxon>
        <taxon>Agaricomycotina</taxon>
        <taxon>Tremellomycetes</taxon>
        <taxon>Tremellales</taxon>
        <taxon>Cryptococcaceae</taxon>
        <taxon>Kwoniella</taxon>
    </lineage>
</organism>
<keyword evidence="4" id="KW-1185">Reference proteome</keyword>
<dbReference type="EMBL" id="CP141888">
    <property type="protein sequence ID" value="WRT69206.1"/>
    <property type="molecule type" value="Genomic_DNA"/>
</dbReference>
<dbReference type="PANTHER" id="PTHR33973">
    <property type="entry name" value="OS07G0153300 PROTEIN"/>
    <property type="match status" value="1"/>
</dbReference>
<protein>
    <submittedName>
        <fullName evidence="3">Uncharacterized protein</fullName>
    </submittedName>
</protein>
<evidence type="ECO:0000313" key="4">
    <source>
        <dbReference type="Proteomes" id="UP001329825"/>
    </source>
</evidence>
<dbReference type="RefSeq" id="XP_062793945.1">
    <property type="nucleotide sequence ID" value="XM_062937894.1"/>
</dbReference>
<dbReference type="GeneID" id="87958320"/>
<name>A0ABZ1D586_9TREE</name>
<dbReference type="PANTHER" id="PTHR33973:SF4">
    <property type="entry name" value="OS07G0153300 PROTEIN"/>
    <property type="match status" value="1"/>
</dbReference>
<gene>
    <name evidence="3" type="ORF">IL334_006190</name>
</gene>
<keyword evidence="2" id="KW-1133">Transmembrane helix</keyword>
<reference evidence="3 4" key="1">
    <citation type="submission" date="2024-01" db="EMBL/GenBank/DDBJ databases">
        <title>Comparative genomics of Cryptococcus and Kwoniella reveals pathogenesis evolution and contrasting modes of karyotype evolution via chromosome fusion or intercentromeric recombination.</title>
        <authorList>
            <person name="Coelho M.A."/>
            <person name="David-Palma M."/>
            <person name="Shea T."/>
            <person name="Bowers K."/>
            <person name="McGinley-Smith S."/>
            <person name="Mohammad A.W."/>
            <person name="Gnirke A."/>
            <person name="Yurkov A.M."/>
            <person name="Nowrousian M."/>
            <person name="Sun S."/>
            <person name="Cuomo C.A."/>
            <person name="Heitman J."/>
        </authorList>
    </citation>
    <scope>NUCLEOTIDE SEQUENCE [LARGE SCALE GENOMIC DNA]</scope>
    <source>
        <strain evidence="3">CBS 11374</strain>
    </source>
</reference>
<evidence type="ECO:0000313" key="3">
    <source>
        <dbReference type="EMBL" id="WRT69206.1"/>
    </source>
</evidence>